<evidence type="ECO:0000256" key="1">
    <source>
        <dbReference type="ARBA" id="ARBA00023125"/>
    </source>
</evidence>
<dbReference type="Gene3D" id="1.10.357.10">
    <property type="entry name" value="Tetracycline Repressor, domain 2"/>
    <property type="match status" value="1"/>
</dbReference>
<dbReference type="SUPFAM" id="SSF46689">
    <property type="entry name" value="Homeodomain-like"/>
    <property type="match status" value="1"/>
</dbReference>
<evidence type="ECO:0000313" key="5">
    <source>
        <dbReference type="Proteomes" id="UP001318300"/>
    </source>
</evidence>
<dbReference type="RefSeq" id="WP_166780605.1">
    <property type="nucleotide sequence ID" value="NZ_JAAOYO010000003.1"/>
</dbReference>
<organism evidence="4 5">
    <name type="scientific">Curtobacterium salicis</name>
    <dbReference type="NCBI Taxonomy" id="1779862"/>
    <lineage>
        <taxon>Bacteria</taxon>
        <taxon>Bacillati</taxon>
        <taxon>Actinomycetota</taxon>
        <taxon>Actinomycetes</taxon>
        <taxon>Micrococcales</taxon>
        <taxon>Microbacteriaceae</taxon>
        <taxon>Curtobacterium</taxon>
    </lineage>
</organism>
<comment type="caution">
    <text evidence="4">The sequence shown here is derived from an EMBL/GenBank/DDBJ whole genome shotgun (WGS) entry which is preliminary data.</text>
</comment>
<dbReference type="InterPro" id="IPR050109">
    <property type="entry name" value="HTH-type_TetR-like_transc_reg"/>
</dbReference>
<dbReference type="PRINTS" id="PR00455">
    <property type="entry name" value="HTHTETR"/>
</dbReference>
<dbReference type="InterPro" id="IPR036271">
    <property type="entry name" value="Tet_transcr_reg_TetR-rel_C_sf"/>
</dbReference>
<keyword evidence="1 2" id="KW-0238">DNA-binding</keyword>
<reference evidence="4 5" key="1">
    <citation type="submission" date="2020-03" db="EMBL/GenBank/DDBJ databases">
        <title>Above-ground endophytic microbial communities from plants in different locations in the United States.</title>
        <authorList>
            <person name="Frank C."/>
        </authorList>
    </citation>
    <scope>NUCLEOTIDE SEQUENCE [LARGE SCALE GENOMIC DNA]</scope>
    <source>
        <strain evidence="4 5">WW7</strain>
    </source>
</reference>
<protein>
    <submittedName>
        <fullName evidence="4">AcrR family transcriptional regulator</fullName>
    </submittedName>
</protein>
<dbReference type="EMBL" id="JAAOYO010000003">
    <property type="protein sequence ID" value="NII41582.1"/>
    <property type="molecule type" value="Genomic_DNA"/>
</dbReference>
<dbReference type="InterPro" id="IPR001647">
    <property type="entry name" value="HTH_TetR"/>
</dbReference>
<gene>
    <name evidence="4" type="ORF">E9228_002229</name>
</gene>
<accession>A0ABX0T7V2</accession>
<proteinExistence type="predicted"/>
<evidence type="ECO:0000256" key="2">
    <source>
        <dbReference type="PROSITE-ProRule" id="PRU00335"/>
    </source>
</evidence>
<sequence length="251" mass="25941">MSPAPDPRSRIVTAAARLLAEDGASAVTTRSVALAAGVQAPAIYRLFGDKDGLLDAVAEHVLAEFVATKTEHAAAEADDDGDPVEDLRASWRVQVAFGLANPALFRLLYASDRDDRSPAVAAGLAVLRARVRRIAAAGRLRVTEERAVAMIRAAGAGAMLTMLSSGGADGESTLPELMLDTVLAAIVTGPPAWADTGSPDVDTPDGRTAEGRAMPLGALQAVRAAAPELPGLTGRERAMLEEWLGRAATAS</sequence>
<dbReference type="PANTHER" id="PTHR30055:SF209">
    <property type="entry name" value="POSSIBLE TRANSCRIPTIONAL REGULATORY PROTEIN (PROBABLY TETR-FAMILY)"/>
    <property type="match status" value="1"/>
</dbReference>
<evidence type="ECO:0000259" key="3">
    <source>
        <dbReference type="PROSITE" id="PS50977"/>
    </source>
</evidence>
<evidence type="ECO:0000313" key="4">
    <source>
        <dbReference type="EMBL" id="NII41582.1"/>
    </source>
</evidence>
<feature type="domain" description="HTH tetR-type" evidence="3">
    <location>
        <begin position="5"/>
        <end position="65"/>
    </location>
</feature>
<dbReference type="Pfam" id="PF00440">
    <property type="entry name" value="TetR_N"/>
    <property type="match status" value="1"/>
</dbReference>
<dbReference type="PANTHER" id="PTHR30055">
    <property type="entry name" value="HTH-TYPE TRANSCRIPTIONAL REGULATOR RUTR"/>
    <property type="match status" value="1"/>
</dbReference>
<keyword evidence="5" id="KW-1185">Reference proteome</keyword>
<dbReference type="SUPFAM" id="SSF48498">
    <property type="entry name" value="Tetracyclin repressor-like, C-terminal domain"/>
    <property type="match status" value="1"/>
</dbReference>
<dbReference type="Proteomes" id="UP001318300">
    <property type="component" value="Unassembled WGS sequence"/>
</dbReference>
<feature type="DNA-binding region" description="H-T-H motif" evidence="2">
    <location>
        <begin position="28"/>
        <end position="47"/>
    </location>
</feature>
<name>A0ABX0T7V2_9MICO</name>
<dbReference type="InterPro" id="IPR009057">
    <property type="entry name" value="Homeodomain-like_sf"/>
</dbReference>
<dbReference type="PROSITE" id="PS50977">
    <property type="entry name" value="HTH_TETR_2"/>
    <property type="match status" value="1"/>
</dbReference>